<dbReference type="InterPro" id="IPR036291">
    <property type="entry name" value="NAD(P)-bd_dom_sf"/>
</dbReference>
<evidence type="ECO:0000256" key="2">
    <source>
        <dbReference type="ARBA" id="ARBA00012939"/>
    </source>
</evidence>
<reference evidence="9" key="1">
    <citation type="submission" date="2021-11" db="EMBL/GenBank/DDBJ databases">
        <title>Streptomyces corallinus and Kineosporia corallina sp. nov., two new coral-derived marine actinobacteria.</title>
        <authorList>
            <person name="Buangrab K."/>
            <person name="Sutthacheep M."/>
            <person name="Yeemin T."/>
            <person name="Harunari E."/>
            <person name="Igarashi Y."/>
            <person name="Sripreechasak P."/>
            <person name="Kanchanasin P."/>
            <person name="Tanasupawat S."/>
            <person name="Phongsopitanun W."/>
        </authorList>
    </citation>
    <scope>NUCLEOTIDE SEQUENCE</scope>
    <source>
        <strain evidence="9">JCM 31032</strain>
    </source>
</reference>
<keyword evidence="5" id="KW-0520">NAD</keyword>
<gene>
    <name evidence="9" type="ORF">LR394_14125</name>
</gene>
<comment type="caution">
    <text evidence="9">The sequence shown here is derived from an EMBL/GenBank/DDBJ whole genome shotgun (WGS) entry which is preliminary data.</text>
</comment>
<dbReference type="InterPro" id="IPR013328">
    <property type="entry name" value="6PGD_dom2"/>
</dbReference>
<dbReference type="Pfam" id="PF01232">
    <property type="entry name" value="Mannitol_dh"/>
    <property type="match status" value="1"/>
</dbReference>
<dbReference type="SUPFAM" id="SSF51735">
    <property type="entry name" value="NAD(P)-binding Rossmann-fold domains"/>
    <property type="match status" value="1"/>
</dbReference>
<dbReference type="InterPro" id="IPR013118">
    <property type="entry name" value="Mannitol_DH_C"/>
</dbReference>
<dbReference type="Proteomes" id="UP001138997">
    <property type="component" value="Unassembled WGS sequence"/>
</dbReference>
<dbReference type="EC" id="1.1.1.17" evidence="2"/>
<evidence type="ECO:0000259" key="8">
    <source>
        <dbReference type="Pfam" id="PF08125"/>
    </source>
</evidence>
<organism evidence="9 10">
    <name type="scientific">Kineosporia babensis</name>
    <dbReference type="NCBI Taxonomy" id="499548"/>
    <lineage>
        <taxon>Bacteria</taxon>
        <taxon>Bacillati</taxon>
        <taxon>Actinomycetota</taxon>
        <taxon>Actinomycetes</taxon>
        <taxon>Kineosporiales</taxon>
        <taxon>Kineosporiaceae</taxon>
        <taxon>Kineosporia</taxon>
    </lineage>
</organism>
<dbReference type="PANTHER" id="PTHR43362:SF1">
    <property type="entry name" value="MANNITOL DEHYDROGENASE 2-RELATED"/>
    <property type="match status" value="1"/>
</dbReference>
<dbReference type="PRINTS" id="PR00084">
    <property type="entry name" value="MTLDHDRGNASE"/>
</dbReference>
<keyword evidence="10" id="KW-1185">Reference proteome</keyword>
<evidence type="ECO:0000313" key="9">
    <source>
        <dbReference type="EMBL" id="MCD5312045.1"/>
    </source>
</evidence>
<dbReference type="InterPro" id="IPR013131">
    <property type="entry name" value="Mannitol_DH_N"/>
</dbReference>
<feature type="domain" description="Mannitol dehydrogenase N-terminal" evidence="7">
    <location>
        <begin position="23"/>
        <end position="241"/>
    </location>
</feature>
<dbReference type="Gene3D" id="1.10.1040.10">
    <property type="entry name" value="N-(1-d-carboxylethyl)-l-norvaline Dehydrogenase, domain 2"/>
    <property type="match status" value="1"/>
</dbReference>
<sequence length="441" mass="46929">MKRLSSETLTGAQRSFGPDVPVQIVHLGIGAFHRAHQAVYTQQAGAGEWGICGVTQRSATVAEQLRPQDGLYSVLTRGADEQRLDVVDVVRDVVDGSAEPERLTARLADPEVKVVTLTITEKGYRLGPGGALDRLIAGLAARQAGSGAPLSVLSCDNLNGNGEVLRDLVLAHSPGDLADWVLRNVSFPSSMVDRIVPATTDADREQAAAQLGAHDAALVVAEPFRQWVIQDDFAAGRPAWENAGAEIVADVAPYERRKLRVLNGAHSLLAYLGALAGHQTIAQAASDEVLAQAAWRLIEQDVAPTLAEDGLEVLGYGKVVLDRFRNPALPHRTTQVAMDGSLKLGPRLLGTIRDARASGRLPESALLGVAAWMAYVEATTTDGDLPLDDPHADVLSSAVKSGDVVDSLLAVDQVFGPDLREDTAVRSALTDLLPLARSFRR</sequence>
<name>A0A9X1NDZ7_9ACTN</name>
<dbReference type="InterPro" id="IPR023027">
    <property type="entry name" value="Mannitol_DH_CS"/>
</dbReference>
<evidence type="ECO:0000256" key="1">
    <source>
        <dbReference type="ARBA" id="ARBA00006541"/>
    </source>
</evidence>
<evidence type="ECO:0000259" key="7">
    <source>
        <dbReference type="Pfam" id="PF01232"/>
    </source>
</evidence>
<dbReference type="AlphaFoldDB" id="A0A9X1NDZ7"/>
<evidence type="ECO:0000256" key="3">
    <source>
        <dbReference type="ARBA" id="ARBA00016219"/>
    </source>
</evidence>
<evidence type="ECO:0000256" key="4">
    <source>
        <dbReference type="ARBA" id="ARBA00023002"/>
    </source>
</evidence>
<dbReference type="GO" id="GO:0019594">
    <property type="term" value="P:mannitol metabolic process"/>
    <property type="evidence" value="ECO:0007669"/>
    <property type="project" value="InterPro"/>
</dbReference>
<accession>A0A9X1NDZ7</accession>
<dbReference type="InterPro" id="IPR050988">
    <property type="entry name" value="Mannitol_DH/Oxidoreductase"/>
</dbReference>
<dbReference type="InterPro" id="IPR000669">
    <property type="entry name" value="Mannitol_DH"/>
</dbReference>
<dbReference type="PANTHER" id="PTHR43362">
    <property type="entry name" value="MANNITOL DEHYDROGENASE DSF1-RELATED"/>
    <property type="match status" value="1"/>
</dbReference>
<dbReference type="GO" id="GO:0008926">
    <property type="term" value="F:mannitol-1-phosphate 5-dehydrogenase activity"/>
    <property type="evidence" value="ECO:0007669"/>
    <property type="project" value="UniProtKB-EC"/>
</dbReference>
<evidence type="ECO:0000256" key="5">
    <source>
        <dbReference type="ARBA" id="ARBA00023027"/>
    </source>
</evidence>
<protein>
    <recommendedName>
        <fullName evidence="3">Mannitol-1-phosphate 5-dehydrogenase</fullName>
        <ecNumber evidence="2">1.1.1.17</ecNumber>
    </recommendedName>
</protein>
<dbReference type="Gene3D" id="3.40.50.720">
    <property type="entry name" value="NAD(P)-binding Rossmann-like Domain"/>
    <property type="match status" value="1"/>
</dbReference>
<dbReference type="PROSITE" id="PS00974">
    <property type="entry name" value="MANNITOL_DHGENASE"/>
    <property type="match status" value="1"/>
</dbReference>
<keyword evidence="4" id="KW-0560">Oxidoreductase</keyword>
<evidence type="ECO:0000313" key="10">
    <source>
        <dbReference type="Proteomes" id="UP001138997"/>
    </source>
</evidence>
<comment type="catalytic activity">
    <reaction evidence="6">
        <text>D-mannitol 1-phosphate + NAD(+) = beta-D-fructose 6-phosphate + NADH + H(+)</text>
        <dbReference type="Rhea" id="RHEA:19661"/>
        <dbReference type="ChEBI" id="CHEBI:15378"/>
        <dbReference type="ChEBI" id="CHEBI:57540"/>
        <dbReference type="ChEBI" id="CHEBI:57634"/>
        <dbReference type="ChEBI" id="CHEBI:57945"/>
        <dbReference type="ChEBI" id="CHEBI:61381"/>
        <dbReference type="EC" id="1.1.1.17"/>
    </reaction>
</comment>
<dbReference type="InterPro" id="IPR008927">
    <property type="entry name" value="6-PGluconate_DH-like_C_sf"/>
</dbReference>
<dbReference type="SUPFAM" id="SSF48179">
    <property type="entry name" value="6-phosphogluconate dehydrogenase C-terminal domain-like"/>
    <property type="match status" value="1"/>
</dbReference>
<comment type="similarity">
    <text evidence="1">Belongs to the mannitol dehydrogenase family.</text>
</comment>
<dbReference type="RefSeq" id="WP_231441863.1">
    <property type="nucleotide sequence ID" value="NZ_JAJOMB010000006.1"/>
</dbReference>
<evidence type="ECO:0000256" key="6">
    <source>
        <dbReference type="ARBA" id="ARBA00048615"/>
    </source>
</evidence>
<feature type="domain" description="Mannitol dehydrogenase C-terminal" evidence="8">
    <location>
        <begin position="250"/>
        <end position="429"/>
    </location>
</feature>
<dbReference type="EMBL" id="JAJOMB010000006">
    <property type="protein sequence ID" value="MCD5312045.1"/>
    <property type="molecule type" value="Genomic_DNA"/>
</dbReference>
<dbReference type="Pfam" id="PF08125">
    <property type="entry name" value="Mannitol_dh_C"/>
    <property type="match status" value="1"/>
</dbReference>
<proteinExistence type="inferred from homology"/>